<dbReference type="Pfam" id="PF09932">
    <property type="entry name" value="DUF2164"/>
    <property type="match status" value="1"/>
</dbReference>
<protein>
    <recommendedName>
        <fullName evidence="3">DUF2164 domain-containing protein</fullName>
    </recommendedName>
</protein>
<dbReference type="InterPro" id="IPR018680">
    <property type="entry name" value="DUF2164"/>
</dbReference>
<keyword evidence="2" id="KW-1185">Reference proteome</keyword>
<dbReference type="OrthoDB" id="573733at2"/>
<evidence type="ECO:0000313" key="2">
    <source>
        <dbReference type="Proteomes" id="UP000076603"/>
    </source>
</evidence>
<accession>A0A162T2Z3</accession>
<name>A0A162T2Z3_9CLOT</name>
<dbReference type="RefSeq" id="WP_066621483.1">
    <property type="nucleotide sequence ID" value="NZ_FQXL01000004.1"/>
</dbReference>
<dbReference type="EMBL" id="LWAE01000002">
    <property type="protein sequence ID" value="KZL92181.1"/>
    <property type="molecule type" value="Genomic_DNA"/>
</dbReference>
<gene>
    <name evidence="1" type="ORF">CLMAG_19900</name>
</gene>
<evidence type="ECO:0008006" key="3">
    <source>
        <dbReference type="Google" id="ProtNLM"/>
    </source>
</evidence>
<proteinExistence type="predicted"/>
<evidence type="ECO:0000313" key="1">
    <source>
        <dbReference type="EMBL" id="KZL92181.1"/>
    </source>
</evidence>
<dbReference type="PATRIC" id="fig|1121326.3.peg.1980"/>
<organism evidence="1 2">
    <name type="scientific">Clostridium magnum DSM 2767</name>
    <dbReference type="NCBI Taxonomy" id="1121326"/>
    <lineage>
        <taxon>Bacteria</taxon>
        <taxon>Bacillati</taxon>
        <taxon>Bacillota</taxon>
        <taxon>Clostridia</taxon>
        <taxon>Eubacteriales</taxon>
        <taxon>Clostridiaceae</taxon>
        <taxon>Clostridium</taxon>
    </lineage>
</organism>
<dbReference type="STRING" id="1121326.CLMAG_19900"/>
<sequence length="76" mass="9036">MKTKITLEKQVRQNLIEEIRRYFWKERDEEISNLAAEIMLDFIINTIGPHIYNVAISDAVAFMNEKVDDLFALEKY</sequence>
<comment type="caution">
    <text evidence="1">The sequence shown here is derived from an EMBL/GenBank/DDBJ whole genome shotgun (WGS) entry which is preliminary data.</text>
</comment>
<dbReference type="AlphaFoldDB" id="A0A162T2Z3"/>
<reference evidence="1 2" key="1">
    <citation type="submission" date="2016-04" db="EMBL/GenBank/DDBJ databases">
        <title>Genome sequence of Clostridium magnum DSM 2767.</title>
        <authorList>
            <person name="Poehlein A."/>
            <person name="Uhlig R."/>
            <person name="Fischer R."/>
            <person name="Bahl H."/>
            <person name="Daniel R."/>
        </authorList>
    </citation>
    <scope>NUCLEOTIDE SEQUENCE [LARGE SCALE GENOMIC DNA]</scope>
    <source>
        <strain evidence="1 2">DSM 2767</strain>
    </source>
</reference>
<dbReference type="Proteomes" id="UP000076603">
    <property type="component" value="Unassembled WGS sequence"/>
</dbReference>